<dbReference type="EMBL" id="JAYEET010000009">
    <property type="protein sequence ID" value="MEA1604926.1"/>
    <property type="molecule type" value="Genomic_DNA"/>
</dbReference>
<dbReference type="RefSeq" id="WP_322948243.1">
    <property type="nucleotide sequence ID" value="NZ_JAYEET010000009.1"/>
</dbReference>
<dbReference type="PROSITE" id="PS51257">
    <property type="entry name" value="PROKAR_LIPOPROTEIN"/>
    <property type="match status" value="1"/>
</dbReference>
<keyword evidence="1" id="KW-0732">Signal</keyword>
<feature type="chain" id="PRO_5047298635" description="Lipoprotein" evidence="1">
    <location>
        <begin position="22"/>
        <end position="140"/>
    </location>
</feature>
<dbReference type="Proteomes" id="UP001292571">
    <property type="component" value="Unassembled WGS sequence"/>
</dbReference>
<proteinExistence type="predicted"/>
<comment type="caution">
    <text evidence="2">The sequence shown here is derived from an EMBL/GenBank/DDBJ whole genome shotgun (WGS) entry which is preliminary data.</text>
</comment>
<gene>
    <name evidence="2" type="ORF">SOP97_03725</name>
</gene>
<protein>
    <recommendedName>
        <fullName evidence="4">Lipoprotein</fullName>
    </recommendedName>
</protein>
<accession>A0ABU5P5H4</accession>
<organism evidence="2 3">
    <name type="scientific">Pseudomonas spirodelae</name>
    <dbReference type="NCBI Taxonomy" id="3101751"/>
    <lineage>
        <taxon>Bacteria</taxon>
        <taxon>Pseudomonadati</taxon>
        <taxon>Pseudomonadota</taxon>
        <taxon>Gammaproteobacteria</taxon>
        <taxon>Pseudomonadales</taxon>
        <taxon>Pseudomonadaceae</taxon>
        <taxon>Pseudomonas</taxon>
    </lineage>
</organism>
<feature type="signal peptide" evidence="1">
    <location>
        <begin position="1"/>
        <end position="21"/>
    </location>
</feature>
<evidence type="ECO:0000313" key="3">
    <source>
        <dbReference type="Proteomes" id="UP001292571"/>
    </source>
</evidence>
<sequence>MIKNFIFVGLIALLTSGCATGLNSQQSAQYNSMEARGLAVQEKNPTTGALLGILPGGGSFYAREPAFGVLNLLFWPLSIFWDPVSGYDGATRINYNFSKAQIDNDKREAEKKLYRDYQDGLISETALARGMRDIEDKYRY</sequence>
<name>A0ABU5P5H4_9PSED</name>
<keyword evidence="3" id="KW-1185">Reference proteome</keyword>
<evidence type="ECO:0008006" key="4">
    <source>
        <dbReference type="Google" id="ProtNLM"/>
    </source>
</evidence>
<evidence type="ECO:0000256" key="1">
    <source>
        <dbReference type="SAM" id="SignalP"/>
    </source>
</evidence>
<reference evidence="2 3" key="1">
    <citation type="submission" date="2023-12" db="EMBL/GenBank/DDBJ databases">
        <title>Pseudomonas sp. T5W1.</title>
        <authorList>
            <person name="Maltman C."/>
        </authorList>
    </citation>
    <scope>NUCLEOTIDE SEQUENCE [LARGE SCALE GENOMIC DNA]</scope>
    <source>
        <strain evidence="2 3">T5W1</strain>
    </source>
</reference>
<evidence type="ECO:0000313" key="2">
    <source>
        <dbReference type="EMBL" id="MEA1604926.1"/>
    </source>
</evidence>